<keyword evidence="11" id="KW-0808">Transferase</keyword>
<feature type="domain" description="Lipase" evidence="17">
    <location>
        <begin position="96"/>
        <end position="373"/>
    </location>
</feature>
<evidence type="ECO:0000256" key="1">
    <source>
        <dbReference type="ARBA" id="ARBA00001806"/>
    </source>
</evidence>
<keyword evidence="9" id="KW-0964">Secreted</keyword>
<gene>
    <name evidence="18" type="ORF">SSS_5414</name>
</gene>
<dbReference type="Gene3D" id="3.40.50.150">
    <property type="entry name" value="Vaccinia Virus protein VP39"/>
    <property type="match status" value="1"/>
</dbReference>
<evidence type="ECO:0000313" key="19">
    <source>
        <dbReference type="EnsemblMetazoa" id="KAF7493848.1"/>
    </source>
</evidence>
<dbReference type="InterPro" id="IPR015915">
    <property type="entry name" value="Kelch-typ_b-propeller"/>
</dbReference>
<dbReference type="GO" id="GO:0005576">
    <property type="term" value="C:extracellular region"/>
    <property type="evidence" value="ECO:0007669"/>
    <property type="project" value="UniProtKB-SubCell"/>
</dbReference>
<dbReference type="Proteomes" id="UP000070412">
    <property type="component" value="Unassembled WGS sequence"/>
</dbReference>
<comment type="catalytic activity">
    <reaction evidence="16">
        <text>7-[(3S)-(3-amino-3-methoxycarbonyl)propyl]wyosine(37) in tRNA(Phe) + S-adenosyl-L-methionine + CO2 = wybutosine(37) in tRNA(Phe) + S-adenosyl-L-homocysteine + 2 H(+)</text>
        <dbReference type="Rhea" id="RHEA:37119"/>
        <dbReference type="Rhea" id="RHEA-COMP:11844"/>
        <dbReference type="Rhea" id="RHEA-COMP:11847"/>
        <dbReference type="ChEBI" id="CHEBI:15378"/>
        <dbReference type="ChEBI" id="CHEBI:16526"/>
        <dbReference type="ChEBI" id="CHEBI:57856"/>
        <dbReference type="ChEBI" id="CHEBI:59789"/>
        <dbReference type="ChEBI" id="CHEBI:73544"/>
        <dbReference type="ChEBI" id="CHEBI:74275"/>
        <dbReference type="EC" id="2.3.1.231"/>
    </reaction>
</comment>
<name>A0A834RC97_SARSC</name>
<reference evidence="18" key="2">
    <citation type="submission" date="2020-01" db="EMBL/GenBank/DDBJ databases">
        <authorList>
            <person name="Korhonen P.K.K."/>
            <person name="Guangxu M.G."/>
            <person name="Wang T.W."/>
            <person name="Stroehlein A.J.S."/>
            <person name="Young N.D."/>
            <person name="Ang C.-S.A."/>
            <person name="Fernando D.W.F."/>
            <person name="Lu H.L."/>
            <person name="Taylor S.T."/>
            <person name="Ehtesham M.E.M."/>
            <person name="Najaraj S.H.N."/>
            <person name="Harsha G.H.G."/>
            <person name="Madugundu A.M."/>
            <person name="Renuse S.R."/>
            <person name="Holt D.H."/>
            <person name="Pandey A.P."/>
            <person name="Papenfuss A.P."/>
            <person name="Gasser R.B.G."/>
            <person name="Fischer K.F."/>
        </authorList>
    </citation>
    <scope>NUCLEOTIDE SEQUENCE</scope>
    <source>
        <strain evidence="18">SSS_KF_BRIS2020</strain>
    </source>
</reference>
<dbReference type="Pfam" id="PF00151">
    <property type="entry name" value="Lipase"/>
    <property type="match status" value="1"/>
</dbReference>
<evidence type="ECO:0000256" key="11">
    <source>
        <dbReference type="ARBA" id="ARBA00022679"/>
    </source>
</evidence>
<dbReference type="AlphaFoldDB" id="A0A834RC97"/>
<proteinExistence type="inferred from homology"/>
<evidence type="ECO:0000256" key="3">
    <source>
        <dbReference type="ARBA" id="ARBA00004797"/>
    </source>
</evidence>
<comment type="pathway">
    <text evidence="3">tRNA modification; wybutosine-tRNA(Phe) biosynthesis.</text>
</comment>
<evidence type="ECO:0000256" key="5">
    <source>
        <dbReference type="ARBA" id="ARBA00010703"/>
    </source>
</evidence>
<dbReference type="InterPro" id="IPR029058">
    <property type="entry name" value="AB_hydrolase_fold"/>
</dbReference>
<evidence type="ECO:0000313" key="20">
    <source>
        <dbReference type="Proteomes" id="UP000070412"/>
    </source>
</evidence>
<evidence type="ECO:0000256" key="13">
    <source>
        <dbReference type="ARBA" id="ARBA00022694"/>
    </source>
</evidence>
<comment type="catalytic activity">
    <reaction evidence="1">
        <text>7-[(3S)-3-amino-3-carboxypropyl]wyosine(37) in tRNA(Phe) + S-adenosyl-L-methionine = 7-[(3S)-(3-amino-3-methoxycarbonyl)propyl]wyosine(37) in tRNA(Phe) + S-adenosyl-L-homocysteine</text>
        <dbReference type="Rhea" id="RHEA:36903"/>
        <dbReference type="Rhea" id="RHEA-COMP:10379"/>
        <dbReference type="Rhea" id="RHEA-COMP:11844"/>
        <dbReference type="ChEBI" id="CHEBI:57856"/>
        <dbReference type="ChEBI" id="CHEBI:59789"/>
        <dbReference type="ChEBI" id="CHEBI:73543"/>
        <dbReference type="ChEBI" id="CHEBI:74275"/>
        <dbReference type="EC" id="2.1.1.290"/>
    </reaction>
</comment>
<dbReference type="PANTHER" id="PTHR46529">
    <property type="entry name" value="TRNA WYBUTOSINE-SYNTHESIZING PROTEIN 4"/>
    <property type="match status" value="1"/>
</dbReference>
<evidence type="ECO:0000313" key="18">
    <source>
        <dbReference type="EMBL" id="KAF7493848.1"/>
    </source>
</evidence>
<dbReference type="SUPFAM" id="SSF53474">
    <property type="entry name" value="alpha/beta-Hydrolases"/>
    <property type="match status" value="1"/>
</dbReference>
<evidence type="ECO:0000256" key="14">
    <source>
        <dbReference type="ARBA" id="ARBA00029750"/>
    </source>
</evidence>
<dbReference type="UniPathway" id="UPA00375"/>
<evidence type="ECO:0000256" key="4">
    <source>
        <dbReference type="ARBA" id="ARBA00010701"/>
    </source>
</evidence>
<evidence type="ECO:0000256" key="10">
    <source>
        <dbReference type="ARBA" id="ARBA00022603"/>
    </source>
</evidence>
<dbReference type="Pfam" id="PF04072">
    <property type="entry name" value="LCM"/>
    <property type="match status" value="1"/>
</dbReference>
<dbReference type="GO" id="GO:0008175">
    <property type="term" value="F:tRNA methyltransferase activity"/>
    <property type="evidence" value="ECO:0007669"/>
    <property type="project" value="TreeGrafter"/>
</dbReference>
<evidence type="ECO:0000256" key="12">
    <source>
        <dbReference type="ARBA" id="ARBA00022691"/>
    </source>
</evidence>
<evidence type="ECO:0000256" key="9">
    <source>
        <dbReference type="ARBA" id="ARBA00022525"/>
    </source>
</evidence>
<comment type="subcellular location">
    <subcellularLocation>
        <location evidence="2">Secreted</location>
    </subcellularLocation>
</comment>
<dbReference type="OrthoDB" id="199913at2759"/>
<evidence type="ECO:0000256" key="16">
    <source>
        <dbReference type="ARBA" id="ARBA00049250"/>
    </source>
</evidence>
<dbReference type="PANTHER" id="PTHR46529:SF1">
    <property type="entry name" value="TRNA WYBUTOSINE-SYNTHESIZING PROTEIN 4"/>
    <property type="match status" value="1"/>
</dbReference>
<dbReference type="Gene3D" id="3.40.50.1820">
    <property type="entry name" value="alpha/beta hydrolase"/>
    <property type="match status" value="1"/>
</dbReference>
<reference evidence="19" key="3">
    <citation type="submission" date="2022-06" db="UniProtKB">
        <authorList>
            <consortium name="EnsemblMetazoa"/>
        </authorList>
    </citation>
    <scope>IDENTIFICATION</scope>
</reference>
<dbReference type="InterPro" id="IPR029063">
    <property type="entry name" value="SAM-dependent_MTases_sf"/>
</dbReference>
<dbReference type="EC" id="2.3.1.231" evidence="6"/>
<dbReference type="Gene3D" id="2.120.10.80">
    <property type="entry name" value="Kelch-type beta propeller"/>
    <property type="match status" value="1"/>
</dbReference>
<dbReference type="InterPro" id="IPR011043">
    <property type="entry name" value="Gal_Oxase/kelch_b-propeller"/>
</dbReference>
<keyword evidence="20" id="KW-1185">Reference proteome</keyword>
<accession>A0A834RC97</accession>
<dbReference type="GO" id="GO:0030488">
    <property type="term" value="P:tRNA methylation"/>
    <property type="evidence" value="ECO:0007669"/>
    <property type="project" value="TreeGrafter"/>
</dbReference>
<dbReference type="EnsemblMetazoa" id="SSS_5414s_mrna">
    <property type="protein sequence ID" value="KAF7493848.1"/>
    <property type="gene ID" value="SSS_5414"/>
</dbReference>
<dbReference type="GO" id="GO:0031591">
    <property type="term" value="P:wybutosine biosynthetic process"/>
    <property type="evidence" value="ECO:0007669"/>
    <property type="project" value="TreeGrafter"/>
</dbReference>
<dbReference type="Pfam" id="PF13418">
    <property type="entry name" value="Beta-prop_TYW4"/>
    <property type="match status" value="1"/>
</dbReference>
<sequence length="1038" mass="119761">MTTKIVKFISLLVSLSIIFTTARSTVLINPLLQKLADKILNKTEEANELIDEFNALLNFSLPDPWNIETIKPTLTFYQIGNKNFEVLYDFDPKKTVAHLNSIGFLHVQQLILITHGFHNNFDTDWLHDYKDVILNITASQKIPQTVAILGWGGGADILVFRYRQAAANVLTVGQWLAKFVIEIKKVQSNLRVYGIGHSLGAHVMGVAGRISKNFDRITGLDPAGPCFEKVENSETLRPSDAKFVDVIHTDGYDSRLDPSEWFFPVNHYGSLIPIGSVDFYPNYGYHQPGAGTFTVAGSHLRSLDLFLWSMTNRNRFVTDLILTKVPDFDDPVTENKPSSYRAEMGFFSDRWPIPPRNESNTLFYLKTNKNEPWSLINKGYYQDEYLQYFVASSKNVKRSPIINRGYYIRSKAIDFGWCKTIQSDHHNVVLSLGSGYDTSSFHHLDCFFIEFDYADVCRRKSEIIRQQNLYEEIDSKQQAQIEEIYFKSSRYLLIGIDLRETQRIEEILQSSSIKELLEAFLVRASTKTSINFILFNECSLCYLKQIDSDRLLSKLIEILPRLFEDRYLISIHYLGYEMYRSLRCRNDFDRFMLKHFSSIGAPIETFLDDKQIYDRFKSLGFNQIELINMKRFWRDSIQNDVLERKRIESIEPFDEWEELDCVCSVYNLTVCAKFKPSSLQVLKDSENTEALSNDLKMTKLQKLLTSISAIEMPIFGHSSHFVSEKNSIRIFGGFGSQPKEDGDEDRRHRNHHRIENIIELRLNDSFDEIITVNVWQPKDQHHRISRLHCQTIPIDECHYFLSGGRTSPRSSSSNVIIKIDPNSQSFQLQNHSFSSIELSNYRHICSLINDRKIIQFGGAIPSQQSIRLYDIESDRMVRIESPPHLNLDRHSSAFTTHSSHSLLLNGGLDSSGHFLESSSLELLDFRDSMTLKCFRIENFDHRLYSHRMRMINENEVLIVGGINSRITSNTIYRIDLRQMKLLDQFQLALSGLNCRDKLLMFHNFALETNGASKFCTIGGGGNCFSFGTHFNPIVFFQI</sequence>
<dbReference type="PRINTS" id="PR00821">
    <property type="entry name" value="TAGLIPASE"/>
</dbReference>
<dbReference type="InterPro" id="IPR000734">
    <property type="entry name" value="TAG_lipase"/>
</dbReference>
<reference evidence="20" key="1">
    <citation type="journal article" date="2020" name="PLoS Negl. Trop. Dis.">
        <title>High-quality nuclear genome for Sarcoptes scabiei-A critical resource for a neglected parasite.</title>
        <authorList>
            <person name="Korhonen P.K."/>
            <person name="Gasser R.B."/>
            <person name="Ma G."/>
            <person name="Wang T."/>
            <person name="Stroehlein A.J."/>
            <person name="Young N.D."/>
            <person name="Ang C.S."/>
            <person name="Fernando D.D."/>
            <person name="Lu H.C."/>
            <person name="Taylor S."/>
            <person name="Reynolds S.L."/>
            <person name="Mofiz E."/>
            <person name="Najaraj S.H."/>
            <person name="Gowda H."/>
            <person name="Madugundu A."/>
            <person name="Renuse S."/>
            <person name="Holt D."/>
            <person name="Pandey A."/>
            <person name="Papenfuss A.T."/>
            <person name="Fischer K."/>
        </authorList>
    </citation>
    <scope>NUCLEOTIDE SEQUENCE [LARGE SCALE GENOMIC DNA]</scope>
</reference>
<comment type="similarity">
    <text evidence="5">Belongs to the methyltransferase superfamily. LCMT family.</text>
</comment>
<dbReference type="EMBL" id="WVUK01000054">
    <property type="protein sequence ID" value="KAF7493848.1"/>
    <property type="molecule type" value="Genomic_DNA"/>
</dbReference>
<keyword evidence="13" id="KW-0819">tRNA processing</keyword>
<evidence type="ECO:0000256" key="2">
    <source>
        <dbReference type="ARBA" id="ARBA00004613"/>
    </source>
</evidence>
<keyword evidence="12" id="KW-0949">S-adenosyl-L-methionine</keyword>
<evidence type="ECO:0000259" key="17">
    <source>
        <dbReference type="Pfam" id="PF00151"/>
    </source>
</evidence>
<comment type="similarity">
    <text evidence="4">Belongs to the AB hydrolase superfamily. Lipase family.</text>
</comment>
<evidence type="ECO:0000256" key="8">
    <source>
        <dbReference type="ARBA" id="ARBA00018045"/>
    </source>
</evidence>
<evidence type="ECO:0000256" key="6">
    <source>
        <dbReference type="ARBA" id="ARBA00012155"/>
    </source>
</evidence>
<dbReference type="InterPro" id="IPR013818">
    <property type="entry name" value="Lipase"/>
</dbReference>
<organism evidence="18">
    <name type="scientific">Sarcoptes scabiei</name>
    <name type="common">Itch mite</name>
    <name type="synonym">Acarus scabiei</name>
    <dbReference type="NCBI Taxonomy" id="52283"/>
    <lineage>
        <taxon>Eukaryota</taxon>
        <taxon>Metazoa</taxon>
        <taxon>Ecdysozoa</taxon>
        <taxon>Arthropoda</taxon>
        <taxon>Chelicerata</taxon>
        <taxon>Arachnida</taxon>
        <taxon>Acari</taxon>
        <taxon>Acariformes</taxon>
        <taxon>Sarcoptiformes</taxon>
        <taxon>Astigmata</taxon>
        <taxon>Psoroptidia</taxon>
        <taxon>Sarcoptoidea</taxon>
        <taxon>Sarcoptidae</taxon>
        <taxon>Sarcoptinae</taxon>
        <taxon>Sarcoptes</taxon>
    </lineage>
</organism>
<dbReference type="InterPro" id="IPR007213">
    <property type="entry name" value="Ppm1/Ppm2/Tcmp"/>
</dbReference>
<dbReference type="SUPFAM" id="SSF53335">
    <property type="entry name" value="S-adenosyl-L-methionine-dependent methyltransferases"/>
    <property type="match status" value="1"/>
</dbReference>
<dbReference type="EC" id="2.1.1.290" evidence="7"/>
<dbReference type="GO" id="GO:0016298">
    <property type="term" value="F:lipase activity"/>
    <property type="evidence" value="ECO:0007669"/>
    <property type="project" value="InterPro"/>
</dbReference>
<keyword evidence="10" id="KW-0489">Methyltransferase</keyword>
<evidence type="ECO:0000256" key="7">
    <source>
        <dbReference type="ARBA" id="ARBA00012779"/>
    </source>
</evidence>
<protein>
    <recommendedName>
        <fullName evidence="8">tRNA wybutosine-synthesizing protein 4</fullName>
        <ecNumber evidence="7">2.1.1.290</ecNumber>
        <ecNumber evidence="6">2.3.1.231</ecNumber>
    </recommendedName>
    <alternativeName>
        <fullName evidence="15">tRNA(Phe) (7-(3-amino-3-(methoxycarbonyl)propyl)wyosine(37)-N)-methoxycarbonyltransferase</fullName>
    </alternativeName>
    <alternativeName>
        <fullName evidence="14">tRNA(Phe) (7-(3-amino-3-carboxypropyl)wyosine(37)-O)-methyltransferase</fullName>
    </alternativeName>
</protein>
<dbReference type="SUPFAM" id="SSF50965">
    <property type="entry name" value="Galactose oxidase, central domain"/>
    <property type="match status" value="1"/>
</dbReference>
<evidence type="ECO:0000256" key="15">
    <source>
        <dbReference type="ARBA" id="ARBA00030847"/>
    </source>
</evidence>